<dbReference type="RefSeq" id="WP_012387429.1">
    <property type="nucleotide sequence ID" value="NC_010602.1"/>
</dbReference>
<reference evidence="3 4" key="1">
    <citation type="journal article" date="2008" name="PLoS ONE">
        <title>Genome sequence of the saprophyte Leptospira biflexa provides insights into the evolution of Leptospira and the pathogenesis of leptospirosis.</title>
        <authorList>
            <person name="Picardeau M."/>
            <person name="Bulach D.M."/>
            <person name="Bouchier C."/>
            <person name="Zuerner R.L."/>
            <person name="Zidane N."/>
            <person name="Wilson P.J."/>
            <person name="Creno S."/>
            <person name="Kuczek E.S."/>
            <person name="Bommezzadri S."/>
            <person name="Davis J.C."/>
            <person name="McGrath A."/>
            <person name="Johnson M.J."/>
            <person name="Boursaux-Eude C."/>
            <person name="Seemann T."/>
            <person name="Rouy Z."/>
            <person name="Coppel R.L."/>
            <person name="Rood J.I."/>
            <person name="Lajus A."/>
            <person name="Davies J.K."/>
            <person name="Medigue C."/>
            <person name="Adler B."/>
        </authorList>
    </citation>
    <scope>NUCLEOTIDE SEQUENCE [LARGE SCALE GENOMIC DNA]</scope>
    <source>
        <strain evidence="4">Patoc 1 / ATCC 23582 / Paris</strain>
    </source>
</reference>
<dbReference type="AlphaFoldDB" id="B0SJI9"/>
<dbReference type="SUPFAM" id="SSF55961">
    <property type="entry name" value="Bet v1-like"/>
    <property type="match status" value="1"/>
</dbReference>
<evidence type="ECO:0000313" key="3">
    <source>
        <dbReference type="EMBL" id="ABZ96541.1"/>
    </source>
</evidence>
<dbReference type="STRING" id="456481.LEPBI_I0399"/>
<protein>
    <recommendedName>
        <fullName evidence="2">Activator of Hsp90 ATPase homologue 1/2-like C-terminal domain-containing protein</fullName>
    </recommendedName>
</protein>
<dbReference type="InterPro" id="IPR023393">
    <property type="entry name" value="START-like_dom_sf"/>
</dbReference>
<evidence type="ECO:0000259" key="2">
    <source>
        <dbReference type="Pfam" id="PF08327"/>
    </source>
</evidence>
<dbReference type="KEGG" id="lbi:LEPBI_I0399"/>
<organism evidence="3 4">
    <name type="scientific">Leptospira biflexa serovar Patoc (strain Patoc 1 / ATCC 23582 / Paris)</name>
    <dbReference type="NCBI Taxonomy" id="456481"/>
    <lineage>
        <taxon>Bacteria</taxon>
        <taxon>Pseudomonadati</taxon>
        <taxon>Spirochaetota</taxon>
        <taxon>Spirochaetia</taxon>
        <taxon>Leptospirales</taxon>
        <taxon>Leptospiraceae</taxon>
        <taxon>Leptospira</taxon>
    </lineage>
</organism>
<dbReference type="InterPro" id="IPR013538">
    <property type="entry name" value="ASHA1/2-like_C"/>
</dbReference>
<evidence type="ECO:0000256" key="1">
    <source>
        <dbReference type="ARBA" id="ARBA00006817"/>
    </source>
</evidence>
<dbReference type="EMBL" id="CP000786">
    <property type="protein sequence ID" value="ABZ96541.1"/>
    <property type="molecule type" value="Genomic_DNA"/>
</dbReference>
<dbReference type="Pfam" id="PF08327">
    <property type="entry name" value="AHSA1"/>
    <property type="match status" value="1"/>
</dbReference>
<gene>
    <name evidence="3" type="ordered locus">LEPBI_I0399</name>
</gene>
<feature type="domain" description="Activator of Hsp90 ATPase homologue 1/2-like C-terminal" evidence="2">
    <location>
        <begin position="22"/>
        <end position="147"/>
    </location>
</feature>
<evidence type="ECO:0000313" key="4">
    <source>
        <dbReference type="Proteomes" id="UP000001847"/>
    </source>
</evidence>
<comment type="similarity">
    <text evidence="1">Belongs to the AHA1 family.</text>
</comment>
<dbReference type="Proteomes" id="UP000001847">
    <property type="component" value="Chromosome I"/>
</dbReference>
<keyword evidence="4" id="KW-1185">Reference proteome</keyword>
<dbReference type="OrthoDB" id="9800600at2"/>
<name>B0SJI9_LEPBP</name>
<dbReference type="Gene3D" id="3.30.530.20">
    <property type="match status" value="1"/>
</dbReference>
<dbReference type="CDD" id="cd07814">
    <property type="entry name" value="SRPBCC_CalC_Aha1-like"/>
    <property type="match status" value="1"/>
</dbReference>
<dbReference type="BioCyc" id="LBIF456481:LEPBI_RS01950-MONOMER"/>
<sequence>MNSNQGLNHKLKIDLNINIESSLDQVWNVLVSPDSIKEYLYGTETTSEWKKGSEIWFRGQWEGKDYEDKGIILKFDIQKEFSYTYFSSFFMLPDLPKNYSEIVMKLNEKQGRVFLHISQIGFLSESQQNHSMENWKQILEKIKQLAEQSSE</sequence>
<dbReference type="HOGENOM" id="CLU_108923_4_1_12"/>
<accession>B0SJI9</accession>
<proteinExistence type="inferred from homology"/>